<comment type="caution">
    <text evidence="2">The sequence shown here is derived from an EMBL/GenBank/DDBJ whole genome shotgun (WGS) entry which is preliminary data.</text>
</comment>
<feature type="compositionally biased region" description="Basic and acidic residues" evidence="1">
    <location>
        <begin position="41"/>
        <end position="60"/>
    </location>
</feature>
<gene>
    <name evidence="2" type="ORF">SDC9_146545</name>
</gene>
<sequence>MYQSRADAARVEVVAQQARVAGRDPLAVEILERPGPIGGRSEAELRGAEAQRHDLFGVGP</sequence>
<organism evidence="2">
    <name type="scientific">bioreactor metagenome</name>
    <dbReference type="NCBI Taxonomy" id="1076179"/>
    <lineage>
        <taxon>unclassified sequences</taxon>
        <taxon>metagenomes</taxon>
        <taxon>ecological metagenomes</taxon>
    </lineage>
</organism>
<reference evidence="2" key="1">
    <citation type="submission" date="2019-08" db="EMBL/GenBank/DDBJ databases">
        <authorList>
            <person name="Kucharzyk K."/>
            <person name="Murdoch R.W."/>
            <person name="Higgins S."/>
            <person name="Loffler F."/>
        </authorList>
    </citation>
    <scope>NUCLEOTIDE SEQUENCE</scope>
</reference>
<name>A0A645EBD3_9ZZZZ</name>
<proteinExistence type="predicted"/>
<evidence type="ECO:0000256" key="1">
    <source>
        <dbReference type="SAM" id="MobiDB-lite"/>
    </source>
</evidence>
<protein>
    <submittedName>
        <fullName evidence="2">Uncharacterized protein</fullName>
    </submittedName>
</protein>
<evidence type="ECO:0000313" key="2">
    <source>
        <dbReference type="EMBL" id="MPM99354.1"/>
    </source>
</evidence>
<accession>A0A645EBD3</accession>
<dbReference type="EMBL" id="VSSQ01045456">
    <property type="protein sequence ID" value="MPM99354.1"/>
    <property type="molecule type" value="Genomic_DNA"/>
</dbReference>
<feature type="region of interest" description="Disordered" evidence="1">
    <location>
        <begin position="33"/>
        <end position="60"/>
    </location>
</feature>
<dbReference type="AlphaFoldDB" id="A0A645EBD3"/>